<organism evidence="2 3">
    <name type="scientific">Laribacter hongkongensis</name>
    <dbReference type="NCBI Taxonomy" id="168471"/>
    <lineage>
        <taxon>Bacteria</taxon>
        <taxon>Pseudomonadati</taxon>
        <taxon>Pseudomonadota</taxon>
        <taxon>Betaproteobacteria</taxon>
        <taxon>Neisseriales</taxon>
        <taxon>Aquaspirillaceae</taxon>
        <taxon>Laribacter</taxon>
    </lineage>
</organism>
<dbReference type="AlphaFoldDB" id="A0A248LH69"/>
<accession>A0A248LH69</accession>
<name>A0A248LH69_9NEIS</name>
<feature type="transmembrane region" description="Helical" evidence="1">
    <location>
        <begin position="12"/>
        <end position="31"/>
    </location>
</feature>
<keyword evidence="1" id="KW-0812">Transmembrane</keyword>
<dbReference type="EMBL" id="CP022115">
    <property type="protein sequence ID" value="ASJ23865.1"/>
    <property type="molecule type" value="Genomic_DNA"/>
</dbReference>
<evidence type="ECO:0000313" key="3">
    <source>
        <dbReference type="Proteomes" id="UP000197424"/>
    </source>
</evidence>
<keyword evidence="1" id="KW-0472">Membrane</keyword>
<dbReference type="Proteomes" id="UP000197424">
    <property type="component" value="Chromosome"/>
</dbReference>
<evidence type="ECO:0000313" key="2">
    <source>
        <dbReference type="EMBL" id="ASJ23865.1"/>
    </source>
</evidence>
<protein>
    <submittedName>
        <fullName evidence="2">Uncharacterized protein</fullName>
    </submittedName>
</protein>
<reference evidence="3" key="1">
    <citation type="submission" date="2017-06" db="EMBL/GenBank/DDBJ databases">
        <title>Whole genome sequence of Laribacter hongkongensis LHGZ1.</title>
        <authorList>
            <person name="Chen D."/>
            <person name="Wu H."/>
            <person name="Chen J."/>
        </authorList>
    </citation>
    <scope>NUCLEOTIDE SEQUENCE [LARGE SCALE GENOMIC DNA]</scope>
    <source>
        <strain evidence="3">LHGZ1</strain>
    </source>
</reference>
<keyword evidence="1" id="KW-1133">Transmembrane helix</keyword>
<proteinExistence type="predicted"/>
<gene>
    <name evidence="2" type="ORF">LHGZ1_1034</name>
</gene>
<sequence length="64" mass="7364">MAHPYVCHQFKYANDLIGIVFYFFVIVGAVYSQKTAAKMRPSVHCCESDPVEKTLSRQYECQTI</sequence>
<evidence type="ECO:0000256" key="1">
    <source>
        <dbReference type="SAM" id="Phobius"/>
    </source>
</evidence>